<keyword evidence="2" id="KW-1185">Reference proteome</keyword>
<gene>
    <name evidence="1" type="ORF">QAD02_011254</name>
</gene>
<protein>
    <submittedName>
        <fullName evidence="1">Uncharacterized protein</fullName>
    </submittedName>
</protein>
<dbReference type="Proteomes" id="UP001239111">
    <property type="component" value="Chromosome 2"/>
</dbReference>
<organism evidence="1 2">
    <name type="scientific">Eretmocerus hayati</name>
    <dbReference type="NCBI Taxonomy" id="131215"/>
    <lineage>
        <taxon>Eukaryota</taxon>
        <taxon>Metazoa</taxon>
        <taxon>Ecdysozoa</taxon>
        <taxon>Arthropoda</taxon>
        <taxon>Hexapoda</taxon>
        <taxon>Insecta</taxon>
        <taxon>Pterygota</taxon>
        <taxon>Neoptera</taxon>
        <taxon>Endopterygota</taxon>
        <taxon>Hymenoptera</taxon>
        <taxon>Apocrita</taxon>
        <taxon>Proctotrupomorpha</taxon>
        <taxon>Chalcidoidea</taxon>
        <taxon>Aphelinidae</taxon>
        <taxon>Aphelininae</taxon>
        <taxon>Eretmocerus</taxon>
    </lineage>
</organism>
<evidence type="ECO:0000313" key="1">
    <source>
        <dbReference type="EMBL" id="KAJ8675468.1"/>
    </source>
</evidence>
<name>A0ACC2NX77_9HYME</name>
<dbReference type="EMBL" id="CM056742">
    <property type="protein sequence ID" value="KAJ8675468.1"/>
    <property type="molecule type" value="Genomic_DNA"/>
</dbReference>
<comment type="caution">
    <text evidence="1">The sequence shown here is derived from an EMBL/GenBank/DDBJ whole genome shotgun (WGS) entry which is preliminary data.</text>
</comment>
<accession>A0ACC2NX77</accession>
<reference evidence="1" key="1">
    <citation type="submission" date="2023-04" db="EMBL/GenBank/DDBJ databases">
        <title>A chromosome-level genome assembly of the parasitoid wasp Eretmocerus hayati.</title>
        <authorList>
            <person name="Zhong Y."/>
            <person name="Liu S."/>
            <person name="Liu Y."/>
        </authorList>
    </citation>
    <scope>NUCLEOTIDE SEQUENCE</scope>
    <source>
        <strain evidence="1">ZJU_SS_LIU_2023</strain>
    </source>
</reference>
<sequence>MISLKFICVVFLIVVLIQAEEISRFSTDDDYQPGKREDFEIIEGNQILPSDAPWTVAIKLVVSGTLQCSATIIHPKHVLTTASCVSDADNEKYFVYAGTCLPNDNQSYNVTKIFRHENYGLMEPNYESVNDIAVVRVDRIFDFDKCLSLIDMADKNEEIVGSLLANMYFWQDQVNSEGRYVRSMLYSLPLSINTYDECNGHFRKSDVPILYKTKICGVSDMTLCMLDLWGSSLVSGNVTTKRLIGFYDSNEACKDSKYGHVFTRVAPYRAWIDDQINQV</sequence>
<proteinExistence type="predicted"/>
<evidence type="ECO:0000313" key="2">
    <source>
        <dbReference type="Proteomes" id="UP001239111"/>
    </source>
</evidence>